<dbReference type="OrthoDB" id="432826at2759"/>
<name>A0A812ILS5_9DINO</name>
<feature type="chain" id="PRO_5032820975" evidence="2">
    <location>
        <begin position="22"/>
        <end position="85"/>
    </location>
</feature>
<dbReference type="EMBL" id="CAJNDS010000280">
    <property type="protein sequence ID" value="CAE7037877.1"/>
    <property type="molecule type" value="Genomic_DNA"/>
</dbReference>
<dbReference type="Proteomes" id="UP000604046">
    <property type="component" value="Unassembled WGS sequence"/>
</dbReference>
<evidence type="ECO:0000256" key="2">
    <source>
        <dbReference type="SAM" id="SignalP"/>
    </source>
</evidence>
<evidence type="ECO:0000313" key="3">
    <source>
        <dbReference type="EMBL" id="CAE7037877.1"/>
    </source>
</evidence>
<evidence type="ECO:0000313" key="4">
    <source>
        <dbReference type="Proteomes" id="UP000604046"/>
    </source>
</evidence>
<protein>
    <submittedName>
        <fullName evidence="3">Uncharacterized protein</fullName>
    </submittedName>
</protein>
<keyword evidence="4" id="KW-1185">Reference proteome</keyword>
<evidence type="ECO:0000256" key="1">
    <source>
        <dbReference type="SAM" id="MobiDB-lite"/>
    </source>
</evidence>
<comment type="caution">
    <text evidence="3">The sequence shown here is derived from an EMBL/GenBank/DDBJ whole genome shotgun (WGS) entry which is preliminary data.</text>
</comment>
<proteinExistence type="predicted"/>
<feature type="region of interest" description="Disordered" evidence="1">
    <location>
        <begin position="66"/>
        <end position="85"/>
    </location>
</feature>
<organism evidence="3 4">
    <name type="scientific">Symbiodinium natans</name>
    <dbReference type="NCBI Taxonomy" id="878477"/>
    <lineage>
        <taxon>Eukaryota</taxon>
        <taxon>Sar</taxon>
        <taxon>Alveolata</taxon>
        <taxon>Dinophyceae</taxon>
        <taxon>Suessiales</taxon>
        <taxon>Symbiodiniaceae</taxon>
        <taxon>Symbiodinium</taxon>
    </lineage>
</organism>
<keyword evidence="2" id="KW-0732">Signal</keyword>
<feature type="signal peptide" evidence="2">
    <location>
        <begin position="1"/>
        <end position="21"/>
    </location>
</feature>
<feature type="compositionally biased region" description="Basic and acidic residues" evidence="1">
    <location>
        <begin position="66"/>
        <end position="75"/>
    </location>
</feature>
<gene>
    <name evidence="3" type="ORF">SNAT2548_LOCUS4539</name>
</gene>
<reference evidence="3" key="1">
    <citation type="submission" date="2021-02" db="EMBL/GenBank/DDBJ databases">
        <authorList>
            <person name="Dougan E. K."/>
            <person name="Rhodes N."/>
            <person name="Thang M."/>
            <person name="Chan C."/>
        </authorList>
    </citation>
    <scope>NUCLEOTIDE SEQUENCE</scope>
</reference>
<sequence>MVQGLFAMIFGAAVLSLLSEAQVFPRRCVCQTGSGIYGLCEVWQDCRTVISFMMGAMICHCTKCSKGDEDHEPSGRKGLHLSMIW</sequence>
<dbReference type="AlphaFoldDB" id="A0A812ILS5"/>
<accession>A0A812ILS5</accession>